<dbReference type="PANTHER" id="PTHR24225:SF0">
    <property type="entry name" value="N-FORMYL PEPTIDE RECEPTOR 2"/>
    <property type="match status" value="1"/>
</dbReference>
<feature type="transmembrane region" description="Helical" evidence="12">
    <location>
        <begin position="63"/>
        <end position="83"/>
    </location>
</feature>
<feature type="transmembrane region" description="Helical" evidence="12">
    <location>
        <begin position="176"/>
        <end position="197"/>
    </location>
</feature>
<reference evidence="14" key="3">
    <citation type="submission" date="2025-05" db="UniProtKB">
        <authorList>
            <consortium name="Ensembl"/>
        </authorList>
    </citation>
    <scope>IDENTIFICATION</scope>
</reference>
<dbReference type="InterPro" id="IPR000826">
    <property type="entry name" value="Formyl_rcpt-rel"/>
</dbReference>
<dbReference type="Ensembl" id="ENSELUT00000095200.1">
    <property type="protein sequence ID" value="ENSELUP00000080546.1"/>
    <property type="gene ID" value="ENSELUG00000042754.1"/>
</dbReference>
<evidence type="ECO:0000256" key="4">
    <source>
        <dbReference type="ARBA" id="ARBA00022989"/>
    </source>
</evidence>
<evidence type="ECO:0000256" key="9">
    <source>
        <dbReference type="ARBA" id="ARBA00023180"/>
    </source>
</evidence>
<feature type="transmembrane region" description="Helical" evidence="12">
    <location>
        <begin position="133"/>
        <end position="151"/>
    </location>
</feature>
<comment type="similarity">
    <text evidence="11">Belongs to the chemokine-like receptor (CMKLR) family.</text>
</comment>
<dbReference type="GO" id="GO:0004930">
    <property type="term" value="F:G protein-coupled receptor activity"/>
    <property type="evidence" value="ECO:0007669"/>
    <property type="project" value="UniProtKB-KW"/>
</dbReference>
<dbReference type="SUPFAM" id="SSF81321">
    <property type="entry name" value="Family A G protein-coupled receptor-like"/>
    <property type="match status" value="1"/>
</dbReference>
<dbReference type="Bgee" id="ENSELUG00000006638">
    <property type="expression patterns" value="Expressed in pharyngeal gill and 7 other cell types or tissues"/>
</dbReference>
<feature type="domain" description="G-protein coupled receptors family 1 profile" evidence="13">
    <location>
        <begin position="41"/>
        <end position="263"/>
    </location>
</feature>
<keyword evidence="10" id="KW-0807">Transducer</keyword>
<dbReference type="Proteomes" id="UP000265140">
    <property type="component" value="Chromosome 13"/>
</dbReference>
<keyword evidence="2" id="KW-1003">Cell membrane</keyword>
<keyword evidence="8" id="KW-0675">Receptor</keyword>
<feature type="transmembrane region" description="Helical" evidence="12">
    <location>
        <begin position="103"/>
        <end position="121"/>
    </location>
</feature>
<keyword evidence="6 12" id="KW-0472">Membrane</keyword>
<feature type="transmembrane region" description="Helical" evidence="12">
    <location>
        <begin position="244"/>
        <end position="265"/>
    </location>
</feature>
<dbReference type="GO" id="GO:0007204">
    <property type="term" value="P:positive regulation of cytosolic calcium ion concentration"/>
    <property type="evidence" value="ECO:0007669"/>
    <property type="project" value="TreeGrafter"/>
</dbReference>
<dbReference type="GeneTree" id="ENSGT01140000282544"/>
<keyword evidence="9" id="KW-0325">Glycoprotein</keyword>
<evidence type="ECO:0000256" key="12">
    <source>
        <dbReference type="SAM" id="Phobius"/>
    </source>
</evidence>
<dbReference type="Ensembl" id="ENSELUT00000010318.3">
    <property type="protein sequence ID" value="ENSELUP00000005639.3"/>
    <property type="gene ID" value="ENSELUG00000042754.1"/>
</dbReference>
<keyword evidence="15" id="KW-1185">Reference proteome</keyword>
<evidence type="ECO:0000313" key="14">
    <source>
        <dbReference type="Ensembl" id="ENSELUP00000005639.3"/>
    </source>
</evidence>
<reference evidence="15" key="1">
    <citation type="journal article" date="2014" name="PLoS ONE">
        <title>The genome and linkage map of the northern pike (Esox lucius): conserved synteny revealed between the salmonid sister group and the Neoteleostei.</title>
        <authorList>
            <person name="Rondeau E.B."/>
            <person name="Minkley D.R."/>
            <person name="Leong J.S."/>
            <person name="Messmer A.M."/>
            <person name="Jantzen J.R."/>
            <person name="von Schalburg K.R."/>
            <person name="Lemon C."/>
            <person name="Bird N.H."/>
            <person name="Koop B.F."/>
        </authorList>
    </citation>
    <scope>NUCLEOTIDE SEQUENCE</scope>
</reference>
<proteinExistence type="inferred from homology"/>
<evidence type="ECO:0000256" key="11">
    <source>
        <dbReference type="ARBA" id="ARBA00025736"/>
    </source>
</evidence>
<evidence type="ECO:0000256" key="7">
    <source>
        <dbReference type="ARBA" id="ARBA00023157"/>
    </source>
</evidence>
<dbReference type="GO" id="GO:0006954">
    <property type="term" value="P:inflammatory response"/>
    <property type="evidence" value="ECO:0007669"/>
    <property type="project" value="TreeGrafter"/>
</dbReference>
<dbReference type="Pfam" id="PF00001">
    <property type="entry name" value="7tm_1"/>
    <property type="match status" value="1"/>
</dbReference>
<evidence type="ECO:0000256" key="8">
    <source>
        <dbReference type="ARBA" id="ARBA00023170"/>
    </source>
</evidence>
<evidence type="ECO:0000256" key="6">
    <source>
        <dbReference type="ARBA" id="ARBA00023136"/>
    </source>
</evidence>
<dbReference type="Gene3D" id="1.20.1070.10">
    <property type="entry name" value="Rhodopsin 7-helix transmembrane proteins"/>
    <property type="match status" value="1"/>
</dbReference>
<evidence type="ECO:0000256" key="10">
    <source>
        <dbReference type="ARBA" id="ARBA00023224"/>
    </source>
</evidence>
<dbReference type="AlphaFoldDB" id="A0A3P8XPL5"/>
<comment type="subcellular location">
    <subcellularLocation>
        <location evidence="1">Cell membrane</location>
        <topology evidence="1">Multi-pass membrane protein</topology>
    </subcellularLocation>
</comment>
<evidence type="ECO:0000313" key="15">
    <source>
        <dbReference type="Proteomes" id="UP000265140"/>
    </source>
</evidence>
<dbReference type="PANTHER" id="PTHR24225">
    <property type="entry name" value="CHEMOTACTIC RECEPTOR"/>
    <property type="match status" value="1"/>
</dbReference>
<evidence type="ECO:0000256" key="5">
    <source>
        <dbReference type="ARBA" id="ARBA00023040"/>
    </source>
</evidence>
<dbReference type="InterPro" id="IPR000276">
    <property type="entry name" value="GPCR_Rhodpsn"/>
</dbReference>
<protein>
    <recommendedName>
        <fullName evidence="13">G-protein coupled receptors family 1 profile domain-containing protein</fullName>
    </recommendedName>
</protein>
<evidence type="ECO:0000256" key="2">
    <source>
        <dbReference type="ARBA" id="ARBA00022475"/>
    </source>
</evidence>
<keyword evidence="4 12" id="KW-1133">Transmembrane helix</keyword>
<dbReference type="PROSITE" id="PS50262">
    <property type="entry name" value="G_PROTEIN_RECEP_F1_2"/>
    <property type="match status" value="1"/>
</dbReference>
<sequence length="275" mass="31451">MGDSLTTSDYNYENQEEITPQSAVIFRFMYVAVYSITIFLGILLNTIVIFMAKKDKFQSGKTLILSLAVTHLVFCLFLPFNLISAWQEFTWKFGDEACKLVSYVRIVNMFSVSMMITFWKMDWCCSKSYEKHMVLLSWVIGVILSIPSLLYREVQDTADGKVCLDKYDTTEDLLRMTAVMCCRLIFGLLLPLVVTCFNCFKKNNKKSVVVTLVISVHFLCWAPVLCLSVLQVKLSTYNSLITQVLPLATALSVLNSCISPIIFFWKGMKKDPRRC</sequence>
<evidence type="ECO:0000256" key="3">
    <source>
        <dbReference type="ARBA" id="ARBA00022692"/>
    </source>
</evidence>
<dbReference type="Ensembl" id="ENSELUT00000103836.1">
    <property type="protein sequence ID" value="ENSELUP00000098062.1"/>
    <property type="gene ID" value="ENSELUG00000042754.1"/>
</dbReference>
<dbReference type="PRINTS" id="PR00237">
    <property type="entry name" value="GPCRRHODOPSN"/>
</dbReference>
<dbReference type="GO" id="GO:0004875">
    <property type="term" value="F:complement receptor activity"/>
    <property type="evidence" value="ECO:0007669"/>
    <property type="project" value="TreeGrafter"/>
</dbReference>
<keyword evidence="3 12" id="KW-0812">Transmembrane</keyword>
<keyword evidence="5" id="KW-0297">G-protein coupled receptor</keyword>
<dbReference type="GO" id="GO:0005886">
    <property type="term" value="C:plasma membrane"/>
    <property type="evidence" value="ECO:0007669"/>
    <property type="project" value="UniProtKB-SubCell"/>
</dbReference>
<keyword evidence="7" id="KW-1015">Disulfide bond</keyword>
<name>A0A3P8XPL5_ESOLU</name>
<dbReference type="InterPro" id="IPR017452">
    <property type="entry name" value="GPCR_Rhodpsn_7TM"/>
</dbReference>
<evidence type="ECO:0000256" key="1">
    <source>
        <dbReference type="ARBA" id="ARBA00004651"/>
    </source>
</evidence>
<evidence type="ECO:0000259" key="13">
    <source>
        <dbReference type="PROSITE" id="PS50262"/>
    </source>
</evidence>
<accession>A0A3P8XPL5</accession>
<dbReference type="GO" id="GO:0007200">
    <property type="term" value="P:phospholipase C-activating G protein-coupled receptor signaling pathway"/>
    <property type="evidence" value="ECO:0007669"/>
    <property type="project" value="TreeGrafter"/>
</dbReference>
<dbReference type="InParanoid" id="A0A3P8XPL5"/>
<dbReference type="OMA" id="KFGDEAC"/>
<organism evidence="14 15">
    <name type="scientific">Esox lucius</name>
    <name type="common">Northern pike</name>
    <dbReference type="NCBI Taxonomy" id="8010"/>
    <lineage>
        <taxon>Eukaryota</taxon>
        <taxon>Metazoa</taxon>
        <taxon>Chordata</taxon>
        <taxon>Craniata</taxon>
        <taxon>Vertebrata</taxon>
        <taxon>Euteleostomi</taxon>
        <taxon>Actinopterygii</taxon>
        <taxon>Neopterygii</taxon>
        <taxon>Teleostei</taxon>
        <taxon>Protacanthopterygii</taxon>
        <taxon>Esociformes</taxon>
        <taxon>Esocidae</taxon>
        <taxon>Esox</taxon>
    </lineage>
</organism>
<reference evidence="14 15" key="2">
    <citation type="submission" date="2020-02" db="EMBL/GenBank/DDBJ databases">
        <title>Esox lucius (northern pike) genome, fEsoLuc1, primary haplotype.</title>
        <authorList>
            <person name="Myers G."/>
            <person name="Karagic N."/>
            <person name="Meyer A."/>
            <person name="Pippel M."/>
            <person name="Reichard M."/>
            <person name="Winkler S."/>
            <person name="Tracey A."/>
            <person name="Sims Y."/>
            <person name="Howe K."/>
            <person name="Rhie A."/>
            <person name="Formenti G."/>
            <person name="Durbin R."/>
            <person name="Fedrigo O."/>
            <person name="Jarvis E.D."/>
        </authorList>
    </citation>
    <scope>NUCLEOTIDE SEQUENCE [LARGE SCALE GENOMIC DNA]</scope>
</reference>
<feature type="transmembrane region" description="Helical" evidence="12">
    <location>
        <begin position="209"/>
        <end position="232"/>
    </location>
</feature>
<feature type="transmembrane region" description="Helical" evidence="12">
    <location>
        <begin position="28"/>
        <end position="51"/>
    </location>
</feature>